<dbReference type="EMBL" id="FSSB01000022">
    <property type="protein sequence ID" value="SIO95942.1"/>
    <property type="molecule type" value="Genomic_DNA"/>
</dbReference>
<dbReference type="Proteomes" id="UP000184774">
    <property type="component" value="Unassembled WGS sequence"/>
</dbReference>
<feature type="domain" description="ImpA N-terminal" evidence="2">
    <location>
        <begin position="21"/>
        <end position="97"/>
    </location>
</feature>
<dbReference type="AlphaFoldDB" id="A0A1N6M920"/>
<dbReference type="PANTHER" id="PTHR37024:SF5">
    <property type="entry name" value="IMPA N-TERMINAL DOMAIN-CONTAINING PROTEIN"/>
    <property type="match status" value="1"/>
</dbReference>
<evidence type="ECO:0000256" key="1">
    <source>
        <dbReference type="SAM" id="Phobius"/>
    </source>
</evidence>
<dbReference type="RefSeq" id="WP_074374421.1">
    <property type="nucleotide sequence ID" value="NZ_AP024908.1"/>
</dbReference>
<feature type="transmembrane region" description="Helical" evidence="1">
    <location>
        <begin position="211"/>
        <end position="230"/>
    </location>
</feature>
<organism evidence="3 4">
    <name type="scientific">Vibrio spartinae</name>
    <dbReference type="NCBI Taxonomy" id="1918945"/>
    <lineage>
        <taxon>Bacteria</taxon>
        <taxon>Pseudomonadati</taxon>
        <taxon>Pseudomonadota</taxon>
        <taxon>Gammaproteobacteria</taxon>
        <taxon>Vibrionales</taxon>
        <taxon>Vibrionaceae</taxon>
        <taxon>Vibrio</taxon>
    </lineage>
</organism>
<reference evidence="3 4" key="1">
    <citation type="submission" date="2016-12" db="EMBL/GenBank/DDBJ databases">
        <authorList>
            <person name="Song W.-J."/>
            <person name="Kurnit D.M."/>
        </authorList>
    </citation>
    <scope>NUCLEOTIDE SEQUENCE [LARGE SCALE GENOMIC DNA]</scope>
    <source>
        <strain evidence="3 4">CECT 9026</strain>
    </source>
</reference>
<sequence>MSPRLLIENTPFILTAEQEALHNHALYQAVKKEIYRERSPFAGGTDWELVKQNSEQLAQVTGLDLAMCVYYSIACLKLDGLRGYTNGLELMYGCLVSLKEDIKESDKYIERLFHWANAQALIELQNLRASYEMLRELYRCEQLCDRISYLLQSERPGVKADFESIGYIIFEQIDRLETCYQVALKRREFTENGRPAAATPVNRPGTSWWKLAMMFVLGGGIAGSGVYWWLLQTLGN</sequence>
<evidence type="ECO:0000259" key="2">
    <source>
        <dbReference type="Pfam" id="PF06812"/>
    </source>
</evidence>
<proteinExistence type="predicted"/>
<dbReference type="PANTHER" id="PTHR37024">
    <property type="entry name" value="TYPE VI SECRETION SYSTEM DUF2094 AND IMPA-RELATED DOMAIN PROTEIN"/>
    <property type="match status" value="1"/>
</dbReference>
<evidence type="ECO:0000313" key="4">
    <source>
        <dbReference type="Proteomes" id="UP000184774"/>
    </source>
</evidence>
<evidence type="ECO:0000313" key="3">
    <source>
        <dbReference type="EMBL" id="SIO95942.1"/>
    </source>
</evidence>
<gene>
    <name evidence="3" type="ORF">VSP9026_03695</name>
</gene>
<protein>
    <recommendedName>
        <fullName evidence="2">ImpA N-terminal domain-containing protein</fullName>
    </recommendedName>
</protein>
<keyword evidence="1" id="KW-1133">Transmembrane helix</keyword>
<keyword evidence="1" id="KW-0472">Membrane</keyword>
<accession>A0A1N6M920</accession>
<keyword evidence="1" id="KW-0812">Transmembrane</keyword>
<dbReference type="Pfam" id="PF06812">
    <property type="entry name" value="ImpA_N"/>
    <property type="match status" value="1"/>
</dbReference>
<name>A0A1N6M920_9VIBR</name>
<dbReference type="InterPro" id="IPR010657">
    <property type="entry name" value="ImpA_N"/>
</dbReference>
<dbReference type="OrthoDB" id="5905784at2"/>